<keyword evidence="6 7" id="KW-0472">Membrane</keyword>
<dbReference type="CDD" id="cd04187">
    <property type="entry name" value="DPM1_like_bac"/>
    <property type="match status" value="1"/>
</dbReference>
<keyword evidence="2" id="KW-0328">Glycosyltransferase</keyword>
<evidence type="ECO:0000313" key="9">
    <source>
        <dbReference type="EMBL" id="MBR0668687.1"/>
    </source>
</evidence>
<evidence type="ECO:0000256" key="4">
    <source>
        <dbReference type="ARBA" id="ARBA00022692"/>
    </source>
</evidence>
<feature type="transmembrane region" description="Helical" evidence="7">
    <location>
        <begin position="266"/>
        <end position="287"/>
    </location>
</feature>
<name>A0ABS5F817_9PROT</name>
<dbReference type="SUPFAM" id="SSF53448">
    <property type="entry name" value="Nucleotide-diphospho-sugar transferases"/>
    <property type="match status" value="1"/>
</dbReference>
<proteinExistence type="predicted"/>
<evidence type="ECO:0000259" key="8">
    <source>
        <dbReference type="Pfam" id="PF00535"/>
    </source>
</evidence>
<dbReference type="EMBL" id="JAAGBB010000065">
    <property type="protein sequence ID" value="MBR0668687.1"/>
    <property type="molecule type" value="Genomic_DNA"/>
</dbReference>
<dbReference type="PANTHER" id="PTHR48090:SF1">
    <property type="entry name" value="PROPHAGE BACTOPRENOL GLUCOSYL TRANSFERASE HOMOLOG"/>
    <property type="match status" value="1"/>
</dbReference>
<evidence type="ECO:0000256" key="2">
    <source>
        <dbReference type="ARBA" id="ARBA00022676"/>
    </source>
</evidence>
<dbReference type="InterPro" id="IPR029044">
    <property type="entry name" value="Nucleotide-diphossugar_trans"/>
</dbReference>
<accession>A0ABS5F817</accession>
<evidence type="ECO:0000256" key="6">
    <source>
        <dbReference type="ARBA" id="ARBA00023136"/>
    </source>
</evidence>
<gene>
    <name evidence="9" type="ORF">GXW71_30325</name>
</gene>
<protein>
    <submittedName>
        <fullName evidence="9">Glycosyltransferase family 2 protein</fullName>
    </submittedName>
</protein>
<keyword evidence="3" id="KW-0808">Transferase</keyword>
<evidence type="ECO:0000256" key="1">
    <source>
        <dbReference type="ARBA" id="ARBA00004141"/>
    </source>
</evidence>
<evidence type="ECO:0000256" key="5">
    <source>
        <dbReference type="ARBA" id="ARBA00022989"/>
    </source>
</evidence>
<comment type="subcellular location">
    <subcellularLocation>
        <location evidence="1">Membrane</location>
        <topology evidence="1">Multi-pass membrane protein</topology>
    </subcellularLocation>
</comment>
<evidence type="ECO:0000256" key="3">
    <source>
        <dbReference type="ARBA" id="ARBA00022679"/>
    </source>
</evidence>
<feature type="domain" description="Glycosyltransferase 2-like" evidence="8">
    <location>
        <begin position="4"/>
        <end position="168"/>
    </location>
</feature>
<dbReference type="PANTHER" id="PTHR48090">
    <property type="entry name" value="UNDECAPRENYL-PHOSPHATE 4-DEOXY-4-FORMAMIDO-L-ARABINOSE TRANSFERASE-RELATED"/>
    <property type="match status" value="1"/>
</dbReference>
<feature type="transmembrane region" description="Helical" evidence="7">
    <location>
        <begin position="229"/>
        <end position="254"/>
    </location>
</feature>
<keyword evidence="10" id="KW-1185">Reference proteome</keyword>
<dbReference type="InterPro" id="IPR050256">
    <property type="entry name" value="Glycosyltransferase_2"/>
</dbReference>
<comment type="caution">
    <text evidence="9">The sequence shown here is derived from an EMBL/GenBank/DDBJ whole genome shotgun (WGS) entry which is preliminary data.</text>
</comment>
<evidence type="ECO:0000313" key="10">
    <source>
        <dbReference type="Proteomes" id="UP001196870"/>
    </source>
</evidence>
<evidence type="ECO:0000256" key="7">
    <source>
        <dbReference type="SAM" id="Phobius"/>
    </source>
</evidence>
<dbReference type="Proteomes" id="UP001196870">
    <property type="component" value="Unassembled WGS sequence"/>
</dbReference>
<dbReference type="Pfam" id="PF00535">
    <property type="entry name" value="Glycos_transf_2"/>
    <property type="match status" value="1"/>
</dbReference>
<keyword evidence="4 7" id="KW-0812">Transmembrane</keyword>
<reference evidence="10" key="1">
    <citation type="journal article" date="2021" name="Syst. Appl. Microbiol.">
        <title>Roseomonas hellenica sp. nov., isolated from roots of wild-growing Alkanna tinctoria.</title>
        <authorList>
            <person name="Rat A."/>
            <person name="Naranjo H.D."/>
            <person name="Lebbe L."/>
            <person name="Cnockaert M."/>
            <person name="Krigas N."/>
            <person name="Grigoriadou K."/>
            <person name="Maloupa E."/>
            <person name="Willems A."/>
        </authorList>
    </citation>
    <scope>NUCLEOTIDE SEQUENCE [LARGE SCALE GENOMIC DNA]</scope>
    <source>
        <strain evidence="10">LMG 31523</strain>
    </source>
</reference>
<dbReference type="InterPro" id="IPR001173">
    <property type="entry name" value="Glyco_trans_2-like"/>
</dbReference>
<sequence>MTLSIIIPAYNEEEVIEQFHARLASVMAQLGMRWEAIYVNDGSRDRTLPILTALHERDPRAAVLNLSRNFGKEIAMTAGLDHARGDAVIVIDADLQDPPELIPALVAGWQEGFDVVYAQRRERQGESWLKRATAHAFYRVMQRIGGSVRLPQDTGDFRLMSRRACDALLQLRERHRFMKGLFAWIGFPTKPVLYDRDPRAAGTSKWNYWKLWNLSLEGITSFTVVPLKVATYLGLLVAVFATLYGGLIVVRTLIFGNPVPGYPSLMAVVLFLGGVQLMTLGIIGEYLGRIFNETKGRPLYLVERHLQSGLQVSGKAAPASLVA</sequence>
<keyword evidence="5 7" id="KW-1133">Transmembrane helix</keyword>
<dbReference type="Gene3D" id="3.90.550.10">
    <property type="entry name" value="Spore Coat Polysaccharide Biosynthesis Protein SpsA, Chain A"/>
    <property type="match status" value="1"/>
</dbReference>
<organism evidence="9 10">
    <name type="scientific">Plastoroseomonas hellenica</name>
    <dbReference type="NCBI Taxonomy" id="2687306"/>
    <lineage>
        <taxon>Bacteria</taxon>
        <taxon>Pseudomonadati</taxon>
        <taxon>Pseudomonadota</taxon>
        <taxon>Alphaproteobacteria</taxon>
        <taxon>Acetobacterales</taxon>
        <taxon>Acetobacteraceae</taxon>
        <taxon>Plastoroseomonas</taxon>
    </lineage>
</organism>